<dbReference type="GO" id="GO:0003676">
    <property type="term" value="F:nucleic acid binding"/>
    <property type="evidence" value="ECO:0007669"/>
    <property type="project" value="InterPro"/>
</dbReference>
<organism evidence="3 4">
    <name type="scientific">Candidatus Galligastranaerophilus intestinavium</name>
    <dbReference type="NCBI Taxonomy" id="2840836"/>
    <lineage>
        <taxon>Bacteria</taxon>
        <taxon>Candidatus Galligastranaerophilus</taxon>
    </lineage>
</organism>
<evidence type="ECO:0000313" key="4">
    <source>
        <dbReference type="Proteomes" id="UP000886865"/>
    </source>
</evidence>
<dbReference type="InterPro" id="IPR051319">
    <property type="entry name" value="Oligoribo/pAp-PDE_c-di-AMP_PDE"/>
</dbReference>
<dbReference type="PANTHER" id="PTHR47618">
    <property type="entry name" value="BIFUNCTIONAL OLIGORIBONUCLEASE AND PAP PHOSPHATASE NRNA"/>
    <property type="match status" value="1"/>
</dbReference>
<dbReference type="Pfam" id="PF02272">
    <property type="entry name" value="DHHA1"/>
    <property type="match status" value="1"/>
</dbReference>
<dbReference type="SUPFAM" id="SSF64182">
    <property type="entry name" value="DHH phosphoesterases"/>
    <property type="match status" value="1"/>
</dbReference>
<accession>A0A9D1FII6</accession>
<dbReference type="Pfam" id="PF01368">
    <property type="entry name" value="DHH"/>
    <property type="match status" value="1"/>
</dbReference>
<dbReference type="AlphaFoldDB" id="A0A9D1FII6"/>
<dbReference type="PANTHER" id="PTHR47618:SF1">
    <property type="entry name" value="BIFUNCTIONAL OLIGORIBONUCLEASE AND PAP PHOSPHATASE NRNA"/>
    <property type="match status" value="1"/>
</dbReference>
<reference evidence="3" key="1">
    <citation type="submission" date="2020-10" db="EMBL/GenBank/DDBJ databases">
        <authorList>
            <person name="Gilroy R."/>
        </authorList>
    </citation>
    <scope>NUCLEOTIDE SEQUENCE</scope>
    <source>
        <strain evidence="3">CHK152-2871</strain>
    </source>
</reference>
<dbReference type="Proteomes" id="UP000886865">
    <property type="component" value="Unassembled WGS sequence"/>
</dbReference>
<evidence type="ECO:0000313" key="3">
    <source>
        <dbReference type="EMBL" id="HIS74491.1"/>
    </source>
</evidence>
<evidence type="ECO:0000259" key="2">
    <source>
        <dbReference type="Pfam" id="PF02272"/>
    </source>
</evidence>
<dbReference type="InterPro" id="IPR038763">
    <property type="entry name" value="DHH_sf"/>
</dbReference>
<evidence type="ECO:0000259" key="1">
    <source>
        <dbReference type="Pfam" id="PF01368"/>
    </source>
</evidence>
<dbReference type="InterPro" id="IPR003156">
    <property type="entry name" value="DHHA1_dom"/>
</dbReference>
<protein>
    <submittedName>
        <fullName evidence="3">Bifunctional oligoribonuclease/PAP phosphatase NrnA</fullName>
    </submittedName>
</protein>
<dbReference type="Gene3D" id="3.10.310.30">
    <property type="match status" value="1"/>
</dbReference>
<proteinExistence type="predicted"/>
<feature type="domain" description="DDH" evidence="1">
    <location>
        <begin position="14"/>
        <end position="157"/>
    </location>
</feature>
<comment type="caution">
    <text evidence="3">The sequence shown here is derived from an EMBL/GenBank/DDBJ whole genome shotgun (WGS) entry which is preliminary data.</text>
</comment>
<dbReference type="EMBL" id="DVJQ01000048">
    <property type="protein sequence ID" value="HIS74491.1"/>
    <property type="molecule type" value="Genomic_DNA"/>
</dbReference>
<dbReference type="InterPro" id="IPR001667">
    <property type="entry name" value="DDH_dom"/>
</dbReference>
<reference evidence="3" key="2">
    <citation type="journal article" date="2021" name="PeerJ">
        <title>Extensive microbial diversity within the chicken gut microbiome revealed by metagenomics and culture.</title>
        <authorList>
            <person name="Gilroy R."/>
            <person name="Ravi A."/>
            <person name="Getino M."/>
            <person name="Pursley I."/>
            <person name="Horton D.L."/>
            <person name="Alikhan N.F."/>
            <person name="Baker D."/>
            <person name="Gharbi K."/>
            <person name="Hall N."/>
            <person name="Watson M."/>
            <person name="Adriaenssens E.M."/>
            <person name="Foster-Nyarko E."/>
            <person name="Jarju S."/>
            <person name="Secka A."/>
            <person name="Antonio M."/>
            <person name="Oren A."/>
            <person name="Chaudhuri R.R."/>
            <person name="La Ragione R."/>
            <person name="Hildebrand F."/>
            <person name="Pallen M.J."/>
        </authorList>
    </citation>
    <scope>NUCLEOTIDE SEQUENCE</scope>
    <source>
        <strain evidence="3">CHK152-2871</strain>
    </source>
</reference>
<feature type="domain" description="DHHA1" evidence="2">
    <location>
        <begin position="219"/>
        <end position="317"/>
    </location>
</feature>
<sequence>MTKRIFEFIEQAKKILIITHVNPDGDTLGSACALKSYIGDKADILLQVNKDRNFPNTYSFLPYINSAKTLDDVKNIYDTVICVDVASIDRIVENAREIFNSAKVTLNIDHHKTNKGFADHNYVMGGISSAGEVLYKIFEKEKKQITLEMANCLYVSILTDTGCFKYETVTSETFAIVSNLLKLGVNSSEIAQKCYEQKQKAMIMLQAHCVSNAKFECDDKIAYTTVKNSDMQKFGAKDEHTEGICEVLRSLKPVEFAFVVKENGTNALKVSMRSKEKDVTQIVKKFGGGGHSRAAGCSIKKPLDEAIECILSEVKKYL</sequence>
<dbReference type="Gene3D" id="3.90.1640.10">
    <property type="entry name" value="inorganic pyrophosphatase (n-terminal core)"/>
    <property type="match status" value="1"/>
</dbReference>
<gene>
    <name evidence="3" type="ORF">IAA86_05690</name>
</gene>
<name>A0A9D1FII6_9BACT</name>